<dbReference type="Proteomes" id="UP000324159">
    <property type="component" value="Unassembled WGS sequence"/>
</dbReference>
<evidence type="ECO:0000259" key="2">
    <source>
        <dbReference type="Pfam" id="PF16694"/>
    </source>
</evidence>
<keyword evidence="1" id="KW-0732">Signal</keyword>
<protein>
    <submittedName>
        <fullName evidence="3">Cytochrome P460</fullName>
    </submittedName>
</protein>
<reference evidence="3 4" key="1">
    <citation type="submission" date="2019-07" db="EMBL/GenBank/DDBJ databases">
        <title>Genomic Encyclopedia of Type Strains, Phase IV (KMG-IV): sequencing the most valuable type-strain genomes for metagenomic binning, comparative biology and taxonomic classification.</title>
        <authorList>
            <person name="Goeker M."/>
        </authorList>
    </citation>
    <scope>NUCLEOTIDE SEQUENCE [LARGE SCALE GENOMIC DNA]</scope>
    <source>
        <strain evidence="3 4">SS015</strain>
    </source>
</reference>
<accession>A0A5D3WHE6</accession>
<dbReference type="InterPro" id="IPR038142">
    <property type="entry name" value="Cytochrome_P460_sp"/>
</dbReference>
<dbReference type="CDD" id="cd20716">
    <property type="entry name" value="cyt_P460_fam"/>
    <property type="match status" value="1"/>
</dbReference>
<feature type="signal peptide" evidence="1">
    <location>
        <begin position="1"/>
        <end position="26"/>
    </location>
</feature>
<dbReference type="AlphaFoldDB" id="A0A5D3WHE6"/>
<dbReference type="Gene3D" id="3.50.70.20">
    <property type="entry name" value="Cytochrome P460"/>
    <property type="match status" value="1"/>
</dbReference>
<proteinExistence type="predicted"/>
<feature type="chain" id="PRO_5023077074" evidence="1">
    <location>
        <begin position="27"/>
        <end position="166"/>
    </location>
</feature>
<keyword evidence="4" id="KW-1185">Reference proteome</keyword>
<evidence type="ECO:0000313" key="4">
    <source>
        <dbReference type="Proteomes" id="UP000324159"/>
    </source>
</evidence>
<sequence>MRMSRMFSAGAWCLVLVLLAAAVAVAGGMDRPAADGKAVWRYIHQTEPYQQWPLFPGKEKLYKGRHPHGAFLTTYVSPDALAAIEAKKGMLPNGAFVVKENYTPEKKLAAVTVMYRVEGYDSEAGDWFWAKYAPDGKVLKEGKVKGCIQCHQAVISNDWIFTGPVK</sequence>
<dbReference type="InterPro" id="IPR032033">
    <property type="entry name" value="Cytochrome_P460"/>
</dbReference>
<evidence type="ECO:0000313" key="3">
    <source>
        <dbReference type="EMBL" id="TYO98216.1"/>
    </source>
</evidence>
<name>A0A5D3WHE6_9BACT</name>
<feature type="domain" description="Cytochrome P460" evidence="2">
    <location>
        <begin position="49"/>
        <end position="162"/>
    </location>
</feature>
<comment type="caution">
    <text evidence="3">The sequence shown here is derived from an EMBL/GenBank/DDBJ whole genome shotgun (WGS) entry which is preliminary data.</text>
</comment>
<gene>
    <name evidence="3" type="ORF">EDC39_10711</name>
</gene>
<dbReference type="EMBL" id="VNIB01000007">
    <property type="protein sequence ID" value="TYO98216.1"/>
    <property type="molecule type" value="Genomic_DNA"/>
</dbReference>
<evidence type="ECO:0000256" key="1">
    <source>
        <dbReference type="SAM" id="SignalP"/>
    </source>
</evidence>
<dbReference type="Pfam" id="PF16694">
    <property type="entry name" value="Cytochrome_P460"/>
    <property type="match status" value="1"/>
</dbReference>
<dbReference type="RefSeq" id="WP_246140221.1">
    <property type="nucleotide sequence ID" value="NZ_VNIB01000007.1"/>
</dbReference>
<organism evidence="3 4">
    <name type="scientific">Geothermobacter ehrlichii</name>
    <dbReference type="NCBI Taxonomy" id="213224"/>
    <lineage>
        <taxon>Bacteria</taxon>
        <taxon>Pseudomonadati</taxon>
        <taxon>Thermodesulfobacteriota</taxon>
        <taxon>Desulfuromonadia</taxon>
        <taxon>Desulfuromonadales</taxon>
        <taxon>Geothermobacteraceae</taxon>
        <taxon>Geothermobacter</taxon>
    </lineage>
</organism>